<dbReference type="Pfam" id="PF08455">
    <property type="entry name" value="SNF2_assoc"/>
    <property type="match status" value="1"/>
</dbReference>
<evidence type="ECO:0000259" key="3">
    <source>
        <dbReference type="PROSITE" id="PS51194"/>
    </source>
</evidence>
<dbReference type="SMART" id="SM00490">
    <property type="entry name" value="HELICc"/>
    <property type="match status" value="1"/>
</dbReference>
<comment type="caution">
    <text evidence="4">The sequence shown here is derived from an EMBL/GenBank/DDBJ whole genome shotgun (WGS) entry which is preliminary data.</text>
</comment>
<dbReference type="SMART" id="SM00487">
    <property type="entry name" value="DEXDc"/>
    <property type="match status" value="1"/>
</dbReference>
<sequence>MKVEFLLRAHTLASYYREKDIFDIQMKIGTKRLYIVKDIRQLFDSMSQNTDLQFGKHFTYDPAYHVFQMEDLAIIHKLMQFYKTETIYDTSTWGGNGRSGKDIVIPPYAVDELLATLQHQNCVFQQEDFVYGQLQIVDEDLPFSFSLENGKSKEFQLKVSGHVDGEYFKTYGWYAYKGKLHKLSGEQQRALQLFVPLIKSGGSPIIPISAEQVGTFVSQAMPKLKKIGKVQVAKTVSSIIMNPPLRVKMFVEGTSDRIEVKVEYHYDSIVINPIAQSETDANEEQTILIRDAKQEQLFMNAFEDSSLKVSENQYYTDDEEDIFGFLYDTLALLEEKADIFLAPAIKSLILPTEKMAKVAVDIHSSGNLLEVDFSMDGVDYDKVPHILQSVIEKKRYVRLPTGAFLSLDDEQLKDVADLYKELNDKSIEMVNGKMNMPLYRGLQIDERLTQLDKQNRKFGKSFRQFISAIKSPEEEEYVIPDTLQANLRDYQLTGFQWLKSLAQYQLGGILADDMGLGKTLQCIAYIQSEKQAQSGKPVLVVAPASLVYNWKNEFSKFSPELRVDIATRTVQERKVILGQDNIPDVYITSYHTLRQDLEWYEEQEFHTLILDEAQSIKNYASKIAQAVRAITAHKRFALSGTPIENSLDELWAIFQAIMPGFLHDQKTFRSLKPEYIARLVKPFILRRLKKDVLKELPDKIEMVHYSELKKEQKELYLGYLDKIRAETKESLDTEGLGKGRIKILAGLTRLRQLCCHPSLFIENYEGQSGKLEELFEIIENGRENGRKILIFSQFSSMLNIIRKKLVQTGQSCFYLDGQTPAKERVQLVDDFNEGSETIFLISLKAGGTGLNLTGADTVVLYDLWWNPAIEEQAIGRAHRMGQKNVVQVIKLIAQGTIEEEINELQQSKKELIDQVIQTGETMLSSLSEDDIREILSI</sequence>
<dbReference type="CDD" id="cd18012">
    <property type="entry name" value="DEXQc_arch_SWI2_SNF2"/>
    <property type="match status" value="1"/>
</dbReference>
<dbReference type="CDD" id="cd18793">
    <property type="entry name" value="SF2_C_SNF"/>
    <property type="match status" value="1"/>
</dbReference>
<feature type="domain" description="Helicase ATP-binding" evidence="2">
    <location>
        <begin position="499"/>
        <end position="660"/>
    </location>
</feature>
<dbReference type="PANTHER" id="PTHR10799">
    <property type="entry name" value="SNF2/RAD54 HELICASE FAMILY"/>
    <property type="match status" value="1"/>
</dbReference>
<dbReference type="InterPro" id="IPR000330">
    <property type="entry name" value="SNF2_N"/>
</dbReference>
<dbReference type="Pfam" id="PF00176">
    <property type="entry name" value="SNF2-rel_dom"/>
    <property type="match status" value="1"/>
</dbReference>
<dbReference type="InterPro" id="IPR049730">
    <property type="entry name" value="SNF2/RAD54-like_C"/>
</dbReference>
<evidence type="ECO:0000313" key="5">
    <source>
        <dbReference type="Proteomes" id="UP001549104"/>
    </source>
</evidence>
<dbReference type="InterPro" id="IPR001650">
    <property type="entry name" value="Helicase_C-like"/>
</dbReference>
<dbReference type="PROSITE" id="PS51194">
    <property type="entry name" value="HELICASE_CTER"/>
    <property type="match status" value="1"/>
</dbReference>
<keyword evidence="4" id="KW-0347">Helicase</keyword>
<keyword evidence="4" id="KW-0547">Nucleotide-binding</keyword>
<dbReference type="RefSeq" id="WP_354313694.1">
    <property type="nucleotide sequence ID" value="NZ_JBEPME010000004.1"/>
</dbReference>
<dbReference type="SUPFAM" id="SSF52540">
    <property type="entry name" value="P-loop containing nucleoside triphosphate hydrolases"/>
    <property type="match status" value="2"/>
</dbReference>
<evidence type="ECO:0000313" key="4">
    <source>
        <dbReference type="EMBL" id="MET3657993.1"/>
    </source>
</evidence>
<dbReference type="EMBL" id="JBEPME010000004">
    <property type="protein sequence ID" value="MET3657993.1"/>
    <property type="molecule type" value="Genomic_DNA"/>
</dbReference>
<protein>
    <submittedName>
        <fullName evidence="4">SNF2 family DNA or RNA helicase</fullName>
    </submittedName>
</protein>
<keyword evidence="4" id="KW-0067">ATP-binding</keyword>
<evidence type="ECO:0000256" key="1">
    <source>
        <dbReference type="ARBA" id="ARBA00022801"/>
    </source>
</evidence>
<dbReference type="Pfam" id="PF00271">
    <property type="entry name" value="Helicase_C"/>
    <property type="match status" value="1"/>
</dbReference>
<reference evidence="4 5" key="1">
    <citation type="submission" date="2024-06" db="EMBL/GenBank/DDBJ databases">
        <title>Sorghum-associated microbial communities from plants grown in Nebraska, USA.</title>
        <authorList>
            <person name="Schachtman D."/>
        </authorList>
    </citation>
    <scope>NUCLEOTIDE SEQUENCE [LARGE SCALE GENOMIC DNA]</scope>
    <source>
        <strain evidence="4 5">1288</strain>
    </source>
</reference>
<keyword evidence="5" id="KW-1185">Reference proteome</keyword>
<name>A0ABV2KDA8_SPOPS</name>
<dbReference type="Gene3D" id="3.40.50.10810">
    <property type="entry name" value="Tandem AAA-ATPase domain"/>
    <property type="match status" value="1"/>
</dbReference>
<dbReference type="Gene3D" id="3.40.50.300">
    <property type="entry name" value="P-loop containing nucleotide triphosphate hydrolases"/>
    <property type="match status" value="1"/>
</dbReference>
<dbReference type="InterPro" id="IPR038718">
    <property type="entry name" value="SNF2-like_sf"/>
</dbReference>
<dbReference type="InterPro" id="IPR027417">
    <property type="entry name" value="P-loop_NTPase"/>
</dbReference>
<dbReference type="InterPro" id="IPR014001">
    <property type="entry name" value="Helicase_ATP-bd"/>
</dbReference>
<proteinExistence type="predicted"/>
<dbReference type="PROSITE" id="PS51192">
    <property type="entry name" value="HELICASE_ATP_BIND_1"/>
    <property type="match status" value="1"/>
</dbReference>
<dbReference type="Proteomes" id="UP001549104">
    <property type="component" value="Unassembled WGS sequence"/>
</dbReference>
<dbReference type="GO" id="GO:0004386">
    <property type="term" value="F:helicase activity"/>
    <property type="evidence" value="ECO:0007669"/>
    <property type="project" value="UniProtKB-KW"/>
</dbReference>
<keyword evidence="1" id="KW-0378">Hydrolase</keyword>
<gene>
    <name evidence="4" type="ORF">ABIC55_003090</name>
</gene>
<dbReference type="InterPro" id="IPR013663">
    <property type="entry name" value="Helicase_SWF/SNF/SWI_bac"/>
</dbReference>
<accession>A0ABV2KDA8</accession>
<organism evidence="4 5">
    <name type="scientific">Sporosarcina psychrophila</name>
    <name type="common">Bacillus psychrophilus</name>
    <dbReference type="NCBI Taxonomy" id="1476"/>
    <lineage>
        <taxon>Bacteria</taxon>
        <taxon>Bacillati</taxon>
        <taxon>Bacillota</taxon>
        <taxon>Bacilli</taxon>
        <taxon>Bacillales</taxon>
        <taxon>Caryophanaceae</taxon>
        <taxon>Sporosarcina</taxon>
    </lineage>
</organism>
<evidence type="ECO:0000259" key="2">
    <source>
        <dbReference type="PROSITE" id="PS51192"/>
    </source>
</evidence>
<feature type="domain" description="Helicase C-terminal" evidence="3">
    <location>
        <begin position="770"/>
        <end position="927"/>
    </location>
</feature>